<dbReference type="AlphaFoldDB" id="A0A1H2BZN8"/>
<dbReference type="InterPro" id="IPR029063">
    <property type="entry name" value="SAM-dependent_MTases_sf"/>
</dbReference>
<gene>
    <name evidence="7" type="primary">rsmH</name>
    <name evidence="9" type="ORF">SAMN04489716_5064</name>
</gene>
<protein>
    <recommendedName>
        <fullName evidence="7">Ribosomal RNA small subunit methyltransferase H</fullName>
        <ecNumber evidence="7">2.1.1.199</ecNumber>
    </recommendedName>
    <alternativeName>
        <fullName evidence="7">16S rRNA m(4)C1402 methyltransferase</fullName>
    </alternativeName>
    <alternativeName>
        <fullName evidence="7">rRNA (cytosine-N(4)-)-methyltransferase RsmH</fullName>
    </alternativeName>
</protein>
<dbReference type="FunFam" id="1.10.150.170:FF:000001">
    <property type="entry name" value="Ribosomal RNA small subunit methyltransferase H"/>
    <property type="match status" value="1"/>
</dbReference>
<accession>A0A1H2BZN8</accession>
<dbReference type="STRING" id="113562.SAMN04489716_5064"/>
<feature type="binding site" evidence="7">
    <location>
        <position position="136"/>
    </location>
    <ligand>
        <name>S-adenosyl-L-methionine</name>
        <dbReference type="ChEBI" id="CHEBI:59789"/>
    </ligand>
</feature>
<reference evidence="9 10" key="1">
    <citation type="submission" date="2016-10" db="EMBL/GenBank/DDBJ databases">
        <authorList>
            <person name="de Groot N.N."/>
        </authorList>
    </citation>
    <scope>NUCLEOTIDE SEQUENCE [LARGE SCALE GENOMIC DNA]</scope>
    <source>
        <strain evidence="9 10">DSM 43941</strain>
    </source>
</reference>
<dbReference type="HAMAP" id="MF_01007">
    <property type="entry name" value="16SrRNA_methyltr_H"/>
    <property type="match status" value="1"/>
</dbReference>
<comment type="function">
    <text evidence="7">Specifically methylates the N4 position of cytidine in position 1402 (C1402) of 16S rRNA.</text>
</comment>
<keyword evidence="6 7" id="KW-0949">S-adenosyl-L-methionine</keyword>
<dbReference type="EMBL" id="LT629758">
    <property type="protein sequence ID" value="SDT63671.1"/>
    <property type="molecule type" value="Genomic_DNA"/>
</dbReference>
<comment type="subcellular location">
    <subcellularLocation>
        <location evidence="7">Cytoplasm</location>
    </subcellularLocation>
</comment>
<feature type="binding site" evidence="7">
    <location>
        <position position="163"/>
    </location>
    <ligand>
        <name>S-adenosyl-L-methionine</name>
        <dbReference type="ChEBI" id="CHEBI:59789"/>
    </ligand>
</feature>
<comment type="catalytic activity">
    <reaction evidence="7">
        <text>cytidine(1402) in 16S rRNA + S-adenosyl-L-methionine = N(4)-methylcytidine(1402) in 16S rRNA + S-adenosyl-L-homocysteine + H(+)</text>
        <dbReference type="Rhea" id="RHEA:42928"/>
        <dbReference type="Rhea" id="RHEA-COMP:10286"/>
        <dbReference type="Rhea" id="RHEA-COMP:10287"/>
        <dbReference type="ChEBI" id="CHEBI:15378"/>
        <dbReference type="ChEBI" id="CHEBI:57856"/>
        <dbReference type="ChEBI" id="CHEBI:59789"/>
        <dbReference type="ChEBI" id="CHEBI:74506"/>
        <dbReference type="ChEBI" id="CHEBI:82748"/>
        <dbReference type="EC" id="2.1.1.199"/>
    </reaction>
</comment>
<name>A0A1H2BZN8_9ACTN</name>
<feature type="binding site" evidence="7">
    <location>
        <position position="191"/>
    </location>
    <ligand>
        <name>S-adenosyl-L-methionine</name>
        <dbReference type="ChEBI" id="CHEBI:59789"/>
    </ligand>
</feature>
<evidence type="ECO:0000256" key="8">
    <source>
        <dbReference type="SAM" id="MobiDB-lite"/>
    </source>
</evidence>
<feature type="binding site" evidence="7">
    <location>
        <position position="184"/>
    </location>
    <ligand>
        <name>S-adenosyl-L-methionine</name>
        <dbReference type="ChEBI" id="CHEBI:59789"/>
    </ligand>
</feature>
<sequence>MALGGLLSARTPLLPYCEISSRSRSWRLFPGARRVFGAGQPARDEERMGIWRYGWATGPDSNMEQTSETRAVTAMGVDMGEPRGTHVPVLLERCLELLDPALRLPGSIHVDFTLGLGGHAEAVLERYPDVVLVGLDRDTEALAHARHRLIRFGDRAHLVHAVYDELPRVLSELGFPAIHSGLFDLGVSSLQLDEADRGFAYSQDAPLDMRMDQSRGVTAEEVVNAYPPGDLVRVLRQYGEEKFAPRIVQSIVRERAKGRISSTARLAELIKDAIPAAARRTGGNPAKRTFQALRIEVNAELEVLEGAVPAALDALAPSGRLVVMSYQSLEDRIVKRALTARARSTGPVDLPVELPGTGPSLRLLTRGSEPPSEAEVAANPRAASVKLRAVERIGEQEQAGRTGKAFGTGRERPRGNGKAG</sequence>
<dbReference type="InterPro" id="IPR023397">
    <property type="entry name" value="SAM-dep_MeTrfase_MraW_recog"/>
</dbReference>
<feature type="binding site" evidence="7">
    <location>
        <begin position="117"/>
        <end position="119"/>
    </location>
    <ligand>
        <name>S-adenosyl-L-methionine</name>
        <dbReference type="ChEBI" id="CHEBI:59789"/>
    </ligand>
</feature>
<dbReference type="GO" id="GO:0070475">
    <property type="term" value="P:rRNA base methylation"/>
    <property type="evidence" value="ECO:0007669"/>
    <property type="project" value="UniProtKB-UniRule"/>
</dbReference>
<dbReference type="NCBIfam" id="TIGR00006">
    <property type="entry name" value="16S rRNA (cytosine(1402)-N(4))-methyltransferase RsmH"/>
    <property type="match status" value="1"/>
</dbReference>
<evidence type="ECO:0000256" key="3">
    <source>
        <dbReference type="ARBA" id="ARBA00022552"/>
    </source>
</evidence>
<dbReference type="Gene3D" id="3.40.50.150">
    <property type="entry name" value="Vaccinia Virus protein VP39"/>
    <property type="match status" value="1"/>
</dbReference>
<evidence type="ECO:0000256" key="7">
    <source>
        <dbReference type="HAMAP-Rule" id="MF_01007"/>
    </source>
</evidence>
<keyword evidence="5 7" id="KW-0808">Transferase</keyword>
<dbReference type="SUPFAM" id="SSF81799">
    <property type="entry name" value="Putative methyltransferase TM0872, insert domain"/>
    <property type="match status" value="1"/>
</dbReference>
<dbReference type="Gene3D" id="1.10.150.170">
    <property type="entry name" value="Putative methyltransferase TM0872, insert domain"/>
    <property type="match status" value="1"/>
</dbReference>
<dbReference type="Pfam" id="PF01795">
    <property type="entry name" value="Methyltransf_5"/>
    <property type="match status" value="1"/>
</dbReference>
<keyword evidence="10" id="KW-1185">Reference proteome</keyword>
<proteinExistence type="inferred from homology"/>
<comment type="similarity">
    <text evidence="1 7">Belongs to the methyltransferase superfamily. RsmH family.</text>
</comment>
<organism evidence="9 10">
    <name type="scientific">Actinoplanes derwentensis</name>
    <dbReference type="NCBI Taxonomy" id="113562"/>
    <lineage>
        <taxon>Bacteria</taxon>
        <taxon>Bacillati</taxon>
        <taxon>Actinomycetota</taxon>
        <taxon>Actinomycetes</taxon>
        <taxon>Micromonosporales</taxon>
        <taxon>Micromonosporaceae</taxon>
        <taxon>Actinoplanes</taxon>
    </lineage>
</organism>
<dbReference type="InterPro" id="IPR002903">
    <property type="entry name" value="RsmH"/>
</dbReference>
<dbReference type="EC" id="2.1.1.199" evidence="7"/>
<dbReference type="PANTHER" id="PTHR11265:SF0">
    <property type="entry name" value="12S RRNA N4-METHYLCYTIDINE METHYLTRANSFERASE"/>
    <property type="match status" value="1"/>
</dbReference>
<evidence type="ECO:0000256" key="4">
    <source>
        <dbReference type="ARBA" id="ARBA00022603"/>
    </source>
</evidence>
<evidence type="ECO:0000256" key="5">
    <source>
        <dbReference type="ARBA" id="ARBA00022679"/>
    </source>
</evidence>
<evidence type="ECO:0000256" key="6">
    <source>
        <dbReference type="ARBA" id="ARBA00022691"/>
    </source>
</evidence>
<dbReference type="SUPFAM" id="SSF53335">
    <property type="entry name" value="S-adenosyl-L-methionine-dependent methyltransferases"/>
    <property type="match status" value="1"/>
</dbReference>
<evidence type="ECO:0000256" key="2">
    <source>
        <dbReference type="ARBA" id="ARBA00022490"/>
    </source>
</evidence>
<evidence type="ECO:0000313" key="9">
    <source>
        <dbReference type="EMBL" id="SDT63671.1"/>
    </source>
</evidence>
<dbReference type="GO" id="GO:0071424">
    <property type="term" value="F:rRNA (cytosine-N4-)-methyltransferase activity"/>
    <property type="evidence" value="ECO:0007669"/>
    <property type="project" value="UniProtKB-UniRule"/>
</dbReference>
<keyword evidence="4 7" id="KW-0489">Methyltransferase</keyword>
<feature type="region of interest" description="Disordered" evidence="8">
    <location>
        <begin position="390"/>
        <end position="420"/>
    </location>
</feature>
<evidence type="ECO:0000313" key="10">
    <source>
        <dbReference type="Proteomes" id="UP000198688"/>
    </source>
</evidence>
<keyword evidence="3 7" id="KW-0698">rRNA processing</keyword>
<dbReference type="GO" id="GO:0005737">
    <property type="term" value="C:cytoplasm"/>
    <property type="evidence" value="ECO:0007669"/>
    <property type="project" value="UniProtKB-SubCell"/>
</dbReference>
<dbReference type="Proteomes" id="UP000198688">
    <property type="component" value="Chromosome I"/>
</dbReference>
<dbReference type="PANTHER" id="PTHR11265">
    <property type="entry name" value="S-ADENOSYL-METHYLTRANSFERASE MRAW"/>
    <property type="match status" value="1"/>
</dbReference>
<evidence type="ECO:0000256" key="1">
    <source>
        <dbReference type="ARBA" id="ARBA00010396"/>
    </source>
</evidence>
<keyword evidence="2 7" id="KW-0963">Cytoplasm</keyword>